<dbReference type="OrthoDB" id="9803397at2"/>
<gene>
    <name evidence="9" type="ORF">SAMN05216580_0862</name>
</gene>
<dbReference type="EMBL" id="LT629780">
    <property type="protein sequence ID" value="SDT99154.1"/>
    <property type="molecule type" value="Genomic_DNA"/>
</dbReference>
<dbReference type="InterPro" id="IPR017900">
    <property type="entry name" value="4Fe4S_Fe_S_CS"/>
</dbReference>
<dbReference type="GO" id="GO:0051539">
    <property type="term" value="F:4 iron, 4 sulfur cluster binding"/>
    <property type="evidence" value="ECO:0007669"/>
    <property type="project" value="UniProtKB-KW"/>
</dbReference>
<keyword evidence="10" id="KW-1185">Reference proteome</keyword>
<feature type="domain" description="4Fe-4S ferredoxin-type" evidence="8">
    <location>
        <begin position="1"/>
        <end position="29"/>
    </location>
</feature>
<evidence type="ECO:0000313" key="9">
    <source>
        <dbReference type="EMBL" id="SDT99154.1"/>
    </source>
</evidence>
<keyword evidence="1" id="KW-0813">Transport</keyword>
<evidence type="ECO:0000313" key="10">
    <source>
        <dbReference type="Proteomes" id="UP000243063"/>
    </source>
</evidence>
<keyword evidence="7" id="KW-0411">Iron-sulfur</keyword>
<name>A0A1H2EVN7_9GAMM</name>
<dbReference type="PROSITE" id="PS00198">
    <property type="entry name" value="4FE4S_FER_1"/>
    <property type="match status" value="1"/>
</dbReference>
<evidence type="ECO:0000256" key="3">
    <source>
        <dbReference type="ARBA" id="ARBA00022723"/>
    </source>
</evidence>
<dbReference type="Proteomes" id="UP000243063">
    <property type="component" value="Chromosome I"/>
</dbReference>
<dbReference type="SUPFAM" id="SSF54862">
    <property type="entry name" value="4Fe-4S ferredoxins"/>
    <property type="match status" value="1"/>
</dbReference>
<dbReference type="RefSeq" id="WP_090212384.1">
    <property type="nucleotide sequence ID" value="NZ_LT629780.1"/>
</dbReference>
<feature type="domain" description="4Fe-4S ferredoxin-type" evidence="8">
    <location>
        <begin position="31"/>
        <end position="64"/>
    </location>
</feature>
<evidence type="ECO:0000256" key="7">
    <source>
        <dbReference type="ARBA" id="ARBA00023014"/>
    </source>
</evidence>
<keyword evidence="5" id="KW-0249">Electron transport</keyword>
<dbReference type="PANTHER" id="PTHR24960">
    <property type="entry name" value="PHOTOSYSTEM I IRON-SULFUR CENTER-RELATED"/>
    <property type="match status" value="1"/>
</dbReference>
<evidence type="ECO:0000256" key="2">
    <source>
        <dbReference type="ARBA" id="ARBA00022485"/>
    </source>
</evidence>
<keyword evidence="2" id="KW-0004">4Fe-4S</keyword>
<accession>A0A1H2EVN7</accession>
<keyword evidence="6" id="KW-0408">Iron</keyword>
<dbReference type="NCBIfam" id="NF033683">
    <property type="entry name" value="di_4Fe-4S_YfhL"/>
    <property type="match status" value="1"/>
</dbReference>
<evidence type="ECO:0000256" key="1">
    <source>
        <dbReference type="ARBA" id="ARBA00022448"/>
    </source>
</evidence>
<keyword evidence="3" id="KW-0479">Metal-binding</keyword>
<dbReference type="AlphaFoldDB" id="A0A1H2EVN7"/>
<dbReference type="PANTHER" id="PTHR24960:SF79">
    <property type="entry name" value="PHOTOSYSTEM I IRON-SULFUR CENTER"/>
    <property type="match status" value="1"/>
</dbReference>
<organism evidence="9 10">
    <name type="scientific">Geopseudomonas guangdongensis</name>
    <dbReference type="NCBI Taxonomy" id="1245526"/>
    <lineage>
        <taxon>Bacteria</taxon>
        <taxon>Pseudomonadati</taxon>
        <taxon>Pseudomonadota</taxon>
        <taxon>Gammaproteobacteria</taxon>
        <taxon>Pseudomonadales</taxon>
        <taxon>Pseudomonadaceae</taxon>
        <taxon>Geopseudomonas</taxon>
    </lineage>
</organism>
<evidence type="ECO:0000256" key="4">
    <source>
        <dbReference type="ARBA" id="ARBA00022737"/>
    </source>
</evidence>
<dbReference type="InterPro" id="IPR017896">
    <property type="entry name" value="4Fe4S_Fe-S-bd"/>
</dbReference>
<proteinExistence type="predicted"/>
<dbReference type="Pfam" id="PF12838">
    <property type="entry name" value="Fer4_7"/>
    <property type="match status" value="1"/>
</dbReference>
<reference evidence="10" key="1">
    <citation type="submission" date="2016-10" db="EMBL/GenBank/DDBJ databases">
        <authorList>
            <person name="Varghese N."/>
            <person name="Submissions S."/>
        </authorList>
    </citation>
    <scope>NUCLEOTIDE SEQUENCE [LARGE SCALE GENOMIC DNA]</scope>
    <source>
        <strain evidence="10">CCTCC 2012022</strain>
    </source>
</reference>
<keyword evidence="4" id="KW-0677">Repeat</keyword>
<dbReference type="FunFam" id="3.30.70.20:FF:000004">
    <property type="entry name" value="4Fe-4S ferredoxin"/>
    <property type="match status" value="1"/>
</dbReference>
<dbReference type="GO" id="GO:0005737">
    <property type="term" value="C:cytoplasm"/>
    <property type="evidence" value="ECO:0007669"/>
    <property type="project" value="TreeGrafter"/>
</dbReference>
<dbReference type="PROSITE" id="PS51379">
    <property type="entry name" value="4FE4S_FER_2"/>
    <property type="match status" value="2"/>
</dbReference>
<dbReference type="Gene3D" id="3.30.70.20">
    <property type="match status" value="1"/>
</dbReference>
<protein>
    <submittedName>
        <fullName evidence="9">4Fe-4S binding domain-containing protein</fullName>
    </submittedName>
</protein>
<dbReference type="GO" id="GO:0046872">
    <property type="term" value="F:metal ion binding"/>
    <property type="evidence" value="ECO:0007669"/>
    <property type="project" value="UniProtKB-KW"/>
</dbReference>
<evidence type="ECO:0000256" key="6">
    <source>
        <dbReference type="ARBA" id="ARBA00023004"/>
    </source>
</evidence>
<evidence type="ECO:0000256" key="5">
    <source>
        <dbReference type="ARBA" id="ARBA00022982"/>
    </source>
</evidence>
<dbReference type="InterPro" id="IPR047927">
    <property type="entry name" value="YfhL-like"/>
</dbReference>
<evidence type="ECO:0000259" key="8">
    <source>
        <dbReference type="PROSITE" id="PS51379"/>
    </source>
</evidence>
<dbReference type="STRING" id="1245526.SAMN05216580_0862"/>
<dbReference type="InterPro" id="IPR050157">
    <property type="entry name" value="PSI_iron-sulfur_center"/>
</dbReference>
<sequence>MSLIITDDCINCDVCEPECPNGAISQGEEIYEIDPNLCTECVGHYDEPQCQQVCPVDCIPLDPNHVESRDELMQKYLIISGKA</sequence>